<feature type="compositionally biased region" description="Polar residues" evidence="1">
    <location>
        <begin position="57"/>
        <end position="66"/>
    </location>
</feature>
<name>A0A2B4RQ35_STYPI</name>
<dbReference type="AlphaFoldDB" id="A0A2B4RQ35"/>
<feature type="compositionally biased region" description="Basic and acidic residues" evidence="1">
    <location>
        <begin position="237"/>
        <end position="249"/>
    </location>
</feature>
<feature type="compositionally biased region" description="Polar residues" evidence="1">
    <location>
        <begin position="17"/>
        <end position="26"/>
    </location>
</feature>
<evidence type="ECO:0008006" key="4">
    <source>
        <dbReference type="Google" id="ProtNLM"/>
    </source>
</evidence>
<evidence type="ECO:0000256" key="1">
    <source>
        <dbReference type="SAM" id="MobiDB-lite"/>
    </source>
</evidence>
<evidence type="ECO:0000313" key="3">
    <source>
        <dbReference type="Proteomes" id="UP000225706"/>
    </source>
</evidence>
<feature type="compositionally biased region" description="Polar residues" evidence="1">
    <location>
        <begin position="300"/>
        <end position="315"/>
    </location>
</feature>
<keyword evidence="3" id="KW-1185">Reference proteome</keyword>
<feature type="compositionally biased region" description="Polar residues" evidence="1">
    <location>
        <begin position="79"/>
        <end position="89"/>
    </location>
</feature>
<reference evidence="3" key="1">
    <citation type="journal article" date="2017" name="bioRxiv">
        <title>Comparative analysis of the genomes of Stylophora pistillata and Acropora digitifera provides evidence for extensive differences between species of corals.</title>
        <authorList>
            <person name="Voolstra C.R."/>
            <person name="Li Y."/>
            <person name="Liew Y.J."/>
            <person name="Baumgarten S."/>
            <person name="Zoccola D."/>
            <person name="Flot J.-F."/>
            <person name="Tambutte S."/>
            <person name="Allemand D."/>
            <person name="Aranda M."/>
        </authorList>
    </citation>
    <scope>NUCLEOTIDE SEQUENCE [LARGE SCALE GENOMIC DNA]</scope>
</reference>
<comment type="caution">
    <text evidence="2">The sequence shown here is derived from an EMBL/GenBank/DDBJ whole genome shotgun (WGS) entry which is preliminary data.</text>
</comment>
<feature type="region of interest" description="Disordered" evidence="1">
    <location>
        <begin position="986"/>
        <end position="1034"/>
    </location>
</feature>
<feature type="compositionally biased region" description="Basic and acidic residues" evidence="1">
    <location>
        <begin position="433"/>
        <end position="446"/>
    </location>
</feature>
<accession>A0A2B4RQ35</accession>
<feature type="region of interest" description="Disordered" evidence="1">
    <location>
        <begin position="1"/>
        <end position="28"/>
    </location>
</feature>
<feature type="compositionally biased region" description="Polar residues" evidence="1">
    <location>
        <begin position="917"/>
        <end position="930"/>
    </location>
</feature>
<feature type="region of interest" description="Disordered" evidence="1">
    <location>
        <begin position="42"/>
        <end position="550"/>
    </location>
</feature>
<feature type="compositionally biased region" description="Basic and acidic residues" evidence="1">
    <location>
        <begin position="351"/>
        <end position="398"/>
    </location>
</feature>
<feature type="compositionally biased region" description="Polar residues" evidence="1">
    <location>
        <begin position="505"/>
        <end position="517"/>
    </location>
</feature>
<gene>
    <name evidence="2" type="ORF">AWC38_SpisGene17203</name>
</gene>
<feature type="compositionally biased region" description="Basic and acidic residues" evidence="1">
    <location>
        <begin position="154"/>
        <end position="182"/>
    </location>
</feature>
<evidence type="ECO:0000313" key="2">
    <source>
        <dbReference type="EMBL" id="PFX18428.1"/>
    </source>
</evidence>
<feature type="compositionally biased region" description="Basic and acidic residues" evidence="1">
    <location>
        <begin position="281"/>
        <end position="299"/>
    </location>
</feature>
<feature type="compositionally biased region" description="Low complexity" evidence="1">
    <location>
        <begin position="483"/>
        <end position="494"/>
    </location>
</feature>
<feature type="compositionally biased region" description="Low complexity" evidence="1">
    <location>
        <begin position="99"/>
        <end position="121"/>
    </location>
</feature>
<feature type="compositionally biased region" description="Basic and acidic residues" evidence="1">
    <location>
        <begin position="534"/>
        <end position="550"/>
    </location>
</feature>
<protein>
    <recommendedName>
        <fullName evidence="4">Ubiquitin-like domain-containing protein</fullName>
    </recommendedName>
</protein>
<feature type="compositionally biased region" description="Basic and acidic residues" evidence="1">
    <location>
        <begin position="458"/>
        <end position="474"/>
    </location>
</feature>
<proteinExistence type="predicted"/>
<feature type="compositionally biased region" description="Polar residues" evidence="1">
    <location>
        <begin position="410"/>
        <end position="421"/>
    </location>
</feature>
<organism evidence="2 3">
    <name type="scientific">Stylophora pistillata</name>
    <name type="common">Smooth cauliflower coral</name>
    <dbReference type="NCBI Taxonomy" id="50429"/>
    <lineage>
        <taxon>Eukaryota</taxon>
        <taxon>Metazoa</taxon>
        <taxon>Cnidaria</taxon>
        <taxon>Anthozoa</taxon>
        <taxon>Hexacorallia</taxon>
        <taxon>Scleractinia</taxon>
        <taxon>Astrocoeniina</taxon>
        <taxon>Pocilloporidae</taxon>
        <taxon>Stylophora</taxon>
    </lineage>
</organism>
<sequence>MFRQKKLKCTSSKEQDPNTCDDSGAQQKEKTLKTVETLEINNGNASNLDSQGKEQDPNTCDDSGAQQKEKTLKTLGTLEISNGNASNLDSQEKRESMPSSPVECNSSESSSIYSDSDGENSGSFKKESKLPSYGSMQGAGASVELPECNMTNTEKQKVSSHETLESVADEKATNVEGARDDLVESNASEPELASVETTACPEMSQKDPSGDDVAGYNNLENLSSKRDNTGVPASMSPEKESKLPSHESEQGASASKELPEGPVKSTEKQYAPLDETPESVTVEKTKNAEGAQDDLKDSSTTEPELASVETTTCLEASQKGPSGDEVAEDNDRENLSTAKDDTGSPTSIPPSKEDTKGNVEKSNVHDVDTTTKEDTGVITGDKEDNNGNVEKSKVHDMETTTNGVAEKSEVTNGEKSTSTSETDPHGTISAMKNPDEKRILPPEKENSNGSSPIGSVHITEKKVELNSCDGDKSPEAFIQSQVGETTTEGTSSTSNSRDNGMVPTETGNLKTELTVSEDSAESCPVDSTGESVSCDDKGIVPEEEESTRRGSYECNLASGFLSTDPGESESTGEDFIKRTLGQLFRAVASGEGRAILLGTSTESEEEEEDEEEGSQWPYRKAGYSVVINKGKLCASSSEERAEVIMKSGTEFFILIGNDNDRAAEVDITFGGVYLGVWLVEAKRSINRPLFVQGSSWTAGRLRFFSNSDKRKPQPRADIYGEKAMLNGLIELTFKPEADTVKLFVHHVREQGSYRLIPVTVTDPMTATVADLKQDIKGRWRSNISCLLKGSQVLQEEEMISSYDLGENEVIEVVNATEELTIEAFGEDPITLTVDPNDISVEAVKEFITEQFKIPADQQLLNFKEPDDVVDSKSFTHMLLTSRKTPVLVVRREEPVDANASQNRSINIGAEDARGLDTSATSCADQGSQAEDSCKANEGPNDSGDNDQDGVAMLYGDKESVYNQFQEDTMDRKFSKKRAVTLYIQLKAKSKNAATAEASGKPKPKPRPKPFEQSGARPSRPKGCTSSLYPPETPD</sequence>
<dbReference type="OrthoDB" id="5980861at2759"/>
<dbReference type="CDD" id="cd17039">
    <property type="entry name" value="Ubl_ubiquitin_like"/>
    <property type="match status" value="1"/>
</dbReference>
<dbReference type="Proteomes" id="UP000225706">
    <property type="component" value="Unassembled WGS sequence"/>
</dbReference>
<feature type="region of interest" description="Disordered" evidence="1">
    <location>
        <begin position="895"/>
        <end position="950"/>
    </location>
</feature>
<dbReference type="EMBL" id="LSMT01000411">
    <property type="protein sequence ID" value="PFX18428.1"/>
    <property type="molecule type" value="Genomic_DNA"/>
</dbReference>
<feature type="compositionally biased region" description="Basic and acidic residues" evidence="1">
    <location>
        <begin position="332"/>
        <end position="342"/>
    </location>
</feature>